<comment type="caution">
    <text evidence="2">The sequence shown here is derived from an EMBL/GenBank/DDBJ whole genome shotgun (WGS) entry which is preliminary data.</text>
</comment>
<dbReference type="EMBL" id="JBCIVJ010000008">
    <property type="protein sequence ID" value="MEN0579695.1"/>
    <property type="molecule type" value="Genomic_DNA"/>
</dbReference>
<sequence length="199" mass="22190">MRMPSRHLFPLKPATPACGVVGFAVLFALLGGVLYGVCYLVRDFVSTGNPAIFAVALLVALLSVSGMRDGRRRREKFLEMAKERQGESICQFARAFNRRDVDSWVIRAVWNTVIEWGGSDVARLNVPLRAEDRLETFALDDSEELFDALSDAATRAGRTLENLESNPVMPLNTLGDMVMALNAQPMTQERQQKREVTLD</sequence>
<feature type="transmembrane region" description="Helical" evidence="1">
    <location>
        <begin position="48"/>
        <end position="67"/>
    </location>
</feature>
<gene>
    <name evidence="2" type="ORF">AAIG39_11835</name>
</gene>
<keyword evidence="1" id="KW-1133">Transmembrane helix</keyword>
<evidence type="ECO:0000256" key="1">
    <source>
        <dbReference type="SAM" id="Phobius"/>
    </source>
</evidence>
<dbReference type="RefSeq" id="WP_343193925.1">
    <property type="nucleotide sequence ID" value="NZ_JBCIVJ010000008.1"/>
</dbReference>
<proteinExistence type="predicted"/>
<evidence type="ECO:0000313" key="3">
    <source>
        <dbReference type="Proteomes" id="UP001411173"/>
    </source>
</evidence>
<evidence type="ECO:0000313" key="2">
    <source>
        <dbReference type="EMBL" id="MEN0579695.1"/>
    </source>
</evidence>
<feature type="transmembrane region" description="Helical" evidence="1">
    <location>
        <begin position="20"/>
        <end position="42"/>
    </location>
</feature>
<keyword evidence="1" id="KW-0812">Transmembrane</keyword>
<reference evidence="2 3" key="1">
    <citation type="submission" date="2024-02" db="EMBL/GenBank/DDBJ databases">
        <title>Whole genome of MDR Enterobacteriaceae from southern Thailand.</title>
        <authorList>
            <person name="Surachat K."/>
        </authorList>
    </citation>
    <scope>NUCLEOTIDE SEQUENCE [LARGE SCALE GENOMIC DNA]</scope>
    <source>
        <strain evidence="2 3">PSU_29</strain>
    </source>
</reference>
<protein>
    <submittedName>
        <fullName evidence="2">Uncharacterized protein</fullName>
    </submittedName>
</protein>
<dbReference type="Proteomes" id="UP001411173">
    <property type="component" value="Unassembled WGS sequence"/>
</dbReference>
<name>A0ABU9V4Y8_9ENTR</name>
<keyword evidence="1" id="KW-0472">Membrane</keyword>
<organism evidence="2 3">
    <name type="scientific">Phytobacter palmae</name>
    <dbReference type="NCBI Taxonomy" id="1855371"/>
    <lineage>
        <taxon>Bacteria</taxon>
        <taxon>Pseudomonadati</taxon>
        <taxon>Pseudomonadota</taxon>
        <taxon>Gammaproteobacteria</taxon>
        <taxon>Enterobacterales</taxon>
        <taxon>Enterobacteriaceae</taxon>
        <taxon>Phytobacter</taxon>
    </lineage>
</organism>
<keyword evidence="3" id="KW-1185">Reference proteome</keyword>
<accession>A0ABU9V4Y8</accession>